<reference evidence="3 4" key="1">
    <citation type="submission" date="2024-02" db="EMBL/GenBank/DDBJ databases">
        <title>Full genome sequence of Nocardioides kribbensis.</title>
        <authorList>
            <person name="Poletto B.L."/>
            <person name="Silva G."/>
            <person name="Galante D."/>
            <person name="Campos K.R."/>
            <person name="Santos M.B.N."/>
            <person name="Sacchi C.T."/>
        </authorList>
    </citation>
    <scope>NUCLEOTIDE SEQUENCE [LARGE SCALE GENOMIC DNA]</scope>
    <source>
        <strain evidence="3 4">O4R</strain>
    </source>
</reference>
<dbReference type="RefSeq" id="WP_349804601.1">
    <property type="nucleotide sequence ID" value="NZ_JBEGDP010000010.1"/>
</dbReference>
<feature type="signal peptide" evidence="1">
    <location>
        <begin position="1"/>
        <end position="43"/>
    </location>
</feature>
<keyword evidence="1" id="KW-0732">Signal</keyword>
<name>A0ABV1NYX3_9ACTN</name>
<evidence type="ECO:0000313" key="4">
    <source>
        <dbReference type="Proteomes" id="UP001482520"/>
    </source>
</evidence>
<dbReference type="InterPro" id="IPR026004">
    <property type="entry name" value="Septum_form"/>
</dbReference>
<feature type="domain" description="Septum formation-related" evidence="2">
    <location>
        <begin position="42"/>
        <end position="141"/>
    </location>
</feature>
<dbReference type="Proteomes" id="UP001482520">
    <property type="component" value="Unassembled WGS sequence"/>
</dbReference>
<accession>A0ABV1NYX3</accession>
<dbReference type="Pfam" id="PF13845">
    <property type="entry name" value="Septum_form"/>
    <property type="match status" value="2"/>
</dbReference>
<organism evidence="3 4">
    <name type="scientific">Nocardioides kribbensis</name>
    <dbReference type="NCBI Taxonomy" id="305517"/>
    <lineage>
        <taxon>Bacteria</taxon>
        <taxon>Bacillati</taxon>
        <taxon>Actinomycetota</taxon>
        <taxon>Actinomycetes</taxon>
        <taxon>Propionibacteriales</taxon>
        <taxon>Nocardioidaceae</taxon>
        <taxon>Nocardioides</taxon>
    </lineage>
</organism>
<comment type="caution">
    <text evidence="3">The sequence shown here is derived from an EMBL/GenBank/DDBJ whole genome shotgun (WGS) entry which is preliminary data.</text>
</comment>
<evidence type="ECO:0000313" key="3">
    <source>
        <dbReference type="EMBL" id="MEQ7847670.1"/>
    </source>
</evidence>
<evidence type="ECO:0000256" key="1">
    <source>
        <dbReference type="SAM" id="SignalP"/>
    </source>
</evidence>
<dbReference type="EMBL" id="JBEGDP010000010">
    <property type="protein sequence ID" value="MEQ7847670.1"/>
    <property type="molecule type" value="Genomic_DNA"/>
</dbReference>
<protein>
    <submittedName>
        <fullName evidence="3">Septum formation family protein</fullName>
    </submittedName>
</protein>
<feature type="chain" id="PRO_5047261538" evidence="1">
    <location>
        <begin position="44"/>
        <end position="284"/>
    </location>
</feature>
<evidence type="ECO:0000259" key="2">
    <source>
        <dbReference type="Pfam" id="PF13845"/>
    </source>
</evidence>
<proteinExistence type="predicted"/>
<sequence>MPDAPLPHASLVPRRRPLPGPTAVLAALALAALLSACSGGAQADPEVDPAQVDAVEAPELGACRVLTPDDVAQPSDATRTVDCSEPHTAQTYAVGPLPDELSDAAYDDPRLGAFAYDTCSAQQMAFLGADESTVMRTVVAWAWFRPSEAAWEEGARWYRCDLVGGSEQSEEYVELPETAEGLLTGRVDDRWLVCADGATVAGSPRVPCSEPHTWRAVTTIKLGEAGDPYPGDRLSEVRSRDFCSESVGAWLGYPPTYEYGYTYFHEAEWNGGNRRSVCWARTDR</sequence>
<gene>
    <name evidence="3" type="ORF">V6R90_10295</name>
</gene>
<keyword evidence="4" id="KW-1185">Reference proteome</keyword>
<feature type="domain" description="Septum formation-related" evidence="2">
    <location>
        <begin position="142"/>
        <end position="278"/>
    </location>
</feature>